<keyword evidence="4" id="KW-1185">Reference proteome</keyword>
<reference evidence="3 4" key="1">
    <citation type="submission" date="2017-06" db="EMBL/GenBank/DDBJ databases">
        <title>Genome sequencing of cyanobaciteial culture collection at National Institute for Environmental Studies (NIES).</title>
        <authorList>
            <person name="Hirose Y."/>
            <person name="Shimura Y."/>
            <person name="Fujisawa T."/>
            <person name="Nakamura Y."/>
            <person name="Kawachi M."/>
        </authorList>
    </citation>
    <scope>NUCLEOTIDE SEQUENCE [LARGE SCALE GENOMIC DNA]</scope>
    <source>
        <strain evidence="3 4">NIES-2135</strain>
    </source>
</reference>
<evidence type="ECO:0000313" key="4">
    <source>
        <dbReference type="Proteomes" id="UP000217895"/>
    </source>
</evidence>
<dbReference type="InterPro" id="IPR049774">
    <property type="entry name" value="EPS_HpsA-like"/>
</dbReference>
<evidence type="ECO:0000313" key="3">
    <source>
        <dbReference type="EMBL" id="BAY54889.1"/>
    </source>
</evidence>
<feature type="region of interest" description="Disordered" evidence="1">
    <location>
        <begin position="1591"/>
        <end position="1631"/>
    </location>
</feature>
<evidence type="ECO:0000256" key="2">
    <source>
        <dbReference type="SAM" id="Phobius"/>
    </source>
</evidence>
<name>A0A1Z4JDQ3_LEPBY</name>
<evidence type="ECO:0000256" key="1">
    <source>
        <dbReference type="SAM" id="MobiDB-lite"/>
    </source>
</evidence>
<organism evidence="3 4">
    <name type="scientific">Leptolyngbya boryana NIES-2135</name>
    <dbReference type="NCBI Taxonomy" id="1973484"/>
    <lineage>
        <taxon>Bacteria</taxon>
        <taxon>Bacillati</taxon>
        <taxon>Cyanobacteriota</taxon>
        <taxon>Cyanophyceae</taxon>
        <taxon>Leptolyngbyales</taxon>
        <taxon>Leptolyngbyaceae</taxon>
        <taxon>Leptolyngbya group</taxon>
        <taxon>Leptolyngbya</taxon>
    </lineage>
</organism>
<gene>
    <name evidence="3" type="ORF">NIES2135_17070</name>
</gene>
<dbReference type="NCBIfam" id="NF038301">
    <property type="entry name" value="EPS_HpsA"/>
    <property type="match status" value="1"/>
</dbReference>
<sequence>MSNHKLNLQGFFHRLGSLYRKITKTFVNRLLRYVLLYQRRGNLSTAGFILPTTVLLILVVALTVGALTFRAYNRNVQVIGEAQQRVIYNAATPAIDRARSKLEFLFDSTKDTRLPSGVPAQTVLEAMLLNNGKDRDSRDFSTLRIADKDGKPTIDPYTFPDERRIFKDGKAQNVWAFQTDTDGDGKIDSSKDSTTIYSIILNTPPAQTVGTGRTSTIETIATRLLKMSDADKAKDMYVRQAPLRADGALGCSISSANTSASGPDGWFDDKVSSAILRKNFQVDALVIPGNSRDTKATLEFVQDRQIDRGNKWGAWFRHDLEIYPGATFNWNGAMHTEGSLIVGNKNFTAYLISAPASCLYYPDSSEITVTNVVPESGETNRDLLGLVAAGVVKDGPNQGTDDSAVIHLHTDTPTNRATWATLNKDTASSQASNPIDITIDPEVVLTEDGYTNVAPPSGVTKNVRNNRSEPYLNLRNRDLPAFGFSTDSPPRKVDQRIYASSQPAPYVDDLYRADDRWGPKPKYAKETVPSGDFGKPIPSNKSALLKNEPDAADKDAANVGLDGYWERRARSVGMRIIVGQRLELGNLFTWYAPDDKDKNGYVGNPGGTSGKFIDQNVYEHEGDPLYPVTVKPYPATSTGRLSHIDLHRRTLRDNLSSVQSTAIYHSASDENGKDYPVACLATTSHPGTLLTLRQSLIFKPFGFKGTDETTDGSLLTNFFTGMGTNGWEFDTPGGSASGFKAAIENTDSPLRKALDNLANFAGDYNPNEKDSSGNPKTGAFPPTPNDTIIHPYPKLSMWGDFSSLKRALADVGTKGYDGLSIADKTYLQTAACTIGMLAYNINEIQKFDPSNPSNDRSLSGSTRRVMAVLADDLRLLMDGEIARNNPEVLPKERLRTYDYSAATNTAKLEQYRLKDYQSVPPEAFIGALRAYLLSSSGKNLAPDSQQFMDEMRMAEMIMLNHQIRRDRTFGFQESPIFGEYAVITPGFAADPDATSNKFQRLPAACDPDQFTLNGDDLVLSIDRTSSSLQQKASTVLAAGRLSSAPSTDFPTYARSTDDLTRTRFSQYRLALSRLCGTISDSGNTVLPKFPSLYYLFPEVTHDHDGETTTGYNHAQPLREPYIGNGEASPAQDQYIASMKSQFKRISDTKALGRAGHPSVSFPATPSDSLLSRRPSTQQVFPIEDYSVADVALTPRALDKWKLPYLPPSSVRSLEASPNSNTRANYSTNLVLIPKAGNVNELDTIAVPFLDRAFFDGRQLMLARTLDIDLGMLRSTRVSSKNNTWLPLSGIVYAFREDAVREDAISRPSCTGTDCKMNLRDPANPVDPPIKSNGKSIKTIDEYPDPDRRVHGFRLRNGVQLMRNRSFEGVIVDAVDNNRGLSLFTDQPTYIEGDFNLHQDGADDTLGTRLEEFDVPLPNSATYNPNQFYSTRAKRDSRFAAPNTDRWRPTEILADSISFLSDNFCDGTISDMFVQFIPNSIRNSGFTGSSYPVPDFDSASFSQMSSDRSYYHQPNRGLFDPGCQSARFTSFHNQNRPSANLGRKIDGTRDSGWDWVRENSRYNATAPRRSSSNDYSDGNWVDFAAPVKISRAGQPLVARPRDTTGAPRDPKDSSLPELTPVQNSTPKRDELLPPVPYNVAFSNPYFRYGTDSSGRALIPAAASRINSIIVSGISPSRLKQGYGGLQNFPRFLESWDKTALNFAGSFIQLQYTNYATAPFELENLEPSDTTNVDRENIAYYVPPNRFWGYDVGLQFSAAGPAASRFVSPSSSRSEFYVEPPANDPYITSLCDAAKTAFSLSTNCPK</sequence>
<feature type="region of interest" description="Disordered" evidence="1">
    <location>
        <begin position="1152"/>
        <end position="1172"/>
    </location>
</feature>
<proteinExistence type="predicted"/>
<accession>A0A1Z4JDQ3</accession>
<keyword evidence="2" id="KW-1133">Transmembrane helix</keyword>
<protein>
    <submittedName>
        <fullName evidence="3">Uncharacterized protein</fullName>
    </submittedName>
</protein>
<keyword evidence="2" id="KW-0472">Membrane</keyword>
<dbReference type="EMBL" id="AP018203">
    <property type="protein sequence ID" value="BAY54889.1"/>
    <property type="molecule type" value="Genomic_DNA"/>
</dbReference>
<dbReference type="Proteomes" id="UP000217895">
    <property type="component" value="Chromosome"/>
</dbReference>
<feature type="transmembrane region" description="Helical" evidence="2">
    <location>
        <begin position="48"/>
        <end position="69"/>
    </location>
</feature>
<keyword evidence="2" id="KW-0812">Transmembrane</keyword>
<feature type="compositionally biased region" description="Polar residues" evidence="1">
    <location>
        <begin position="1161"/>
        <end position="1172"/>
    </location>
</feature>